<comment type="caution">
    <text evidence="2">The sequence shown here is derived from an EMBL/GenBank/DDBJ whole genome shotgun (WGS) entry which is preliminary data.</text>
</comment>
<dbReference type="SMART" id="SM00881">
    <property type="entry name" value="CoA_binding"/>
    <property type="match status" value="1"/>
</dbReference>
<dbReference type="Gene3D" id="3.40.50.720">
    <property type="entry name" value="NAD(P)-binding Rossmann-like Domain"/>
    <property type="match status" value="1"/>
</dbReference>
<dbReference type="Proteomes" id="UP000886005">
    <property type="component" value="Unassembled WGS sequence"/>
</dbReference>
<dbReference type="InterPro" id="IPR036291">
    <property type="entry name" value="NAD(P)-bd_dom_sf"/>
</dbReference>
<dbReference type="Pfam" id="PF13380">
    <property type="entry name" value="CoA_binding_2"/>
    <property type="match status" value="1"/>
</dbReference>
<evidence type="ECO:0000259" key="1">
    <source>
        <dbReference type="SMART" id="SM00881"/>
    </source>
</evidence>
<dbReference type="PANTHER" id="PTHR33303:SF2">
    <property type="entry name" value="COA-BINDING DOMAIN-CONTAINING PROTEIN"/>
    <property type="match status" value="1"/>
</dbReference>
<dbReference type="PANTHER" id="PTHR33303">
    <property type="entry name" value="CYTOPLASMIC PROTEIN-RELATED"/>
    <property type="match status" value="1"/>
</dbReference>
<gene>
    <name evidence="2" type="ORF">ENJ10_01070</name>
</gene>
<dbReference type="AlphaFoldDB" id="A0A7V1PTA7"/>
<proteinExistence type="predicted"/>
<organism evidence="2">
    <name type="scientific">Caldithrix abyssi</name>
    <dbReference type="NCBI Taxonomy" id="187145"/>
    <lineage>
        <taxon>Bacteria</taxon>
        <taxon>Pseudomonadati</taxon>
        <taxon>Calditrichota</taxon>
        <taxon>Calditrichia</taxon>
        <taxon>Calditrichales</taxon>
        <taxon>Calditrichaceae</taxon>
        <taxon>Caldithrix</taxon>
    </lineage>
</organism>
<reference evidence="2" key="1">
    <citation type="journal article" date="2020" name="mSystems">
        <title>Genome- and Community-Level Interaction Insights into Carbon Utilization and Element Cycling Functions of Hydrothermarchaeota in Hydrothermal Sediment.</title>
        <authorList>
            <person name="Zhou Z."/>
            <person name="Liu Y."/>
            <person name="Xu W."/>
            <person name="Pan J."/>
            <person name="Luo Z.H."/>
            <person name="Li M."/>
        </authorList>
    </citation>
    <scope>NUCLEOTIDE SEQUENCE [LARGE SCALE GENOMIC DNA]</scope>
    <source>
        <strain evidence="2">HyVt-456</strain>
    </source>
</reference>
<dbReference type="SUPFAM" id="SSF51735">
    <property type="entry name" value="NAD(P)-binding Rossmann-fold domains"/>
    <property type="match status" value="1"/>
</dbReference>
<sequence>MDAIEAVLKEYNTIAVVGLSDNPWRPSHSVSAYMREHGYKIIPVNPNHKTLLGVPCYPDIAAIPEPVAIVNIFRRPEAVPAIVDQAIAINARVIWMQLGVYHAEAAEKATRAGLTVIMDRCIKIEHRRIFSAS</sequence>
<evidence type="ECO:0000313" key="2">
    <source>
        <dbReference type="EMBL" id="HED09255.1"/>
    </source>
</evidence>
<name>A0A7V1PTA7_CALAY</name>
<accession>A0A7V1PTA7</accession>
<protein>
    <submittedName>
        <fullName evidence="2">CoA-binding protein</fullName>
    </submittedName>
</protein>
<dbReference type="EMBL" id="DRLD01000024">
    <property type="protein sequence ID" value="HED09255.1"/>
    <property type="molecule type" value="Genomic_DNA"/>
</dbReference>
<dbReference type="InterPro" id="IPR003781">
    <property type="entry name" value="CoA-bd"/>
</dbReference>
<feature type="domain" description="CoA-binding" evidence="1">
    <location>
        <begin position="8"/>
        <end position="100"/>
    </location>
</feature>